<feature type="compositionally biased region" description="Pro residues" evidence="1">
    <location>
        <begin position="47"/>
        <end position="59"/>
    </location>
</feature>
<keyword evidence="3" id="KW-1185">Reference proteome</keyword>
<dbReference type="GeneID" id="39602693"/>
<accession>A0A443I384</accession>
<dbReference type="VEuPathDB" id="FungiDB:C8Q69DRAFT_517445"/>
<comment type="caution">
    <text evidence="2">The sequence shown here is derived from an EMBL/GenBank/DDBJ whole genome shotgun (WGS) entry which is preliminary data.</text>
</comment>
<organism evidence="2 3">
    <name type="scientific">Byssochlamys spectabilis</name>
    <name type="common">Paecilomyces variotii</name>
    <dbReference type="NCBI Taxonomy" id="264951"/>
    <lineage>
        <taxon>Eukaryota</taxon>
        <taxon>Fungi</taxon>
        <taxon>Dikarya</taxon>
        <taxon>Ascomycota</taxon>
        <taxon>Pezizomycotina</taxon>
        <taxon>Eurotiomycetes</taxon>
        <taxon>Eurotiomycetidae</taxon>
        <taxon>Eurotiales</taxon>
        <taxon>Thermoascaceae</taxon>
        <taxon>Paecilomyces</taxon>
    </lineage>
</organism>
<dbReference type="AlphaFoldDB" id="A0A443I384"/>
<feature type="region of interest" description="Disordered" evidence="1">
    <location>
        <begin position="285"/>
        <end position="304"/>
    </location>
</feature>
<dbReference type="RefSeq" id="XP_028488173.1">
    <property type="nucleotide sequence ID" value="XM_028633416.1"/>
</dbReference>
<dbReference type="EMBL" id="RCNU01000002">
    <property type="protein sequence ID" value="RWQ98528.1"/>
    <property type="molecule type" value="Genomic_DNA"/>
</dbReference>
<protein>
    <submittedName>
        <fullName evidence="2">Uncharacterized protein</fullName>
    </submittedName>
</protein>
<gene>
    <name evidence="2" type="ORF">C8Q69DRAFT_517445</name>
</gene>
<proteinExistence type="predicted"/>
<dbReference type="Proteomes" id="UP000283841">
    <property type="component" value="Unassembled WGS sequence"/>
</dbReference>
<sequence>MVAVSANKMTMKQVLVLSFMSEPAYMQASLLTGFSHAFLAPPTEDLPSPPLPPQIPLLDPPTSSRTPTAANQGTGLPEKAPEKINGIRKLTMKTEFDTWLYLVKDVLRPVDCADLIDSNIPRPTSTDQDAYNRWRKMSLCIRSWITAQLDVEIIKELRQLPNKLIYADEYIDAIRTIVIGERHIERQTVWKAAVRTYRHQYGSIEQFVVAYCDVWQRANNLNVTITPWCAAVLLLGELENELPNWTMAQYCSWPKDKSTTMTKSEFQHLCREAIDIGKKRERELKIQKSKKRKPKSASAIASVE</sequence>
<reference evidence="2 3" key="1">
    <citation type="journal article" date="2018" name="Front. Microbiol.">
        <title>Genomic and genetic insights into a cosmopolitan fungus, Paecilomyces variotii (Eurotiales).</title>
        <authorList>
            <person name="Urquhart A.S."/>
            <person name="Mondo S.J."/>
            <person name="Makela M.R."/>
            <person name="Hane J.K."/>
            <person name="Wiebenga A."/>
            <person name="He G."/>
            <person name="Mihaltcheva S."/>
            <person name="Pangilinan J."/>
            <person name="Lipzen A."/>
            <person name="Barry K."/>
            <person name="de Vries R.P."/>
            <person name="Grigoriev I.V."/>
            <person name="Idnurm A."/>
        </authorList>
    </citation>
    <scope>NUCLEOTIDE SEQUENCE [LARGE SCALE GENOMIC DNA]</scope>
    <source>
        <strain evidence="2 3">CBS 101075</strain>
    </source>
</reference>
<name>A0A443I384_BYSSP</name>
<feature type="compositionally biased region" description="Polar residues" evidence="1">
    <location>
        <begin position="62"/>
        <end position="74"/>
    </location>
</feature>
<evidence type="ECO:0000256" key="1">
    <source>
        <dbReference type="SAM" id="MobiDB-lite"/>
    </source>
</evidence>
<evidence type="ECO:0000313" key="2">
    <source>
        <dbReference type="EMBL" id="RWQ98528.1"/>
    </source>
</evidence>
<feature type="region of interest" description="Disordered" evidence="1">
    <location>
        <begin position="43"/>
        <end position="82"/>
    </location>
</feature>
<evidence type="ECO:0000313" key="3">
    <source>
        <dbReference type="Proteomes" id="UP000283841"/>
    </source>
</evidence>
<dbReference type="STRING" id="264951.A0A443I384"/>